<feature type="domain" description="Asparagine synthetase" evidence="1">
    <location>
        <begin position="52"/>
        <end position="152"/>
    </location>
</feature>
<comment type="caution">
    <text evidence="2">The sequence shown here is derived from an EMBL/GenBank/DDBJ whole genome shotgun (WGS) entry which is preliminary data.</text>
</comment>
<reference evidence="2 3" key="1">
    <citation type="submission" date="2020-09" db="EMBL/GenBank/DDBJ databases">
        <title>Methylomonas albis sp. nov. and Methylomonas fluvii sp. nov.: Two cold-adapted methanotrophs from the River Elbe and an amended description of Methylovulum psychrotolerans strain Eb1.</title>
        <authorList>
            <person name="Bussmann I.K."/>
            <person name="Klings K.-W."/>
            <person name="Warnstedt J."/>
            <person name="Hoppert M."/>
            <person name="Saborowski A."/>
            <person name="Horn F."/>
            <person name="Liebner S."/>
        </authorList>
    </citation>
    <scope>NUCLEOTIDE SEQUENCE [LARGE SCALE GENOMIC DNA]</scope>
    <source>
        <strain evidence="2 3">EbB</strain>
    </source>
</reference>
<gene>
    <name evidence="2" type="ORF">EBB_18310</name>
</gene>
<dbReference type="EMBL" id="JACXST010000003">
    <property type="protein sequence ID" value="MBD9362426.1"/>
    <property type="molecule type" value="Genomic_DNA"/>
</dbReference>
<sequence>MARSQEALADLLRHEIVIERNLALPAFPPDTRRIRFNLLTRPGLLRRIEQWSLLSARYGMSTTFPLLDRRVVEFALSLPSELFLREGWSRRVFRDAMSGVLPNELCWKQSKVDLIGVMPLYVATQQSLLLERLVDWRGSPQICEFFDLDAVEVRLRSLPPPADLARLLDIGIGKYADFSQAHTLLRTMQFIAFLEQHG</sequence>
<proteinExistence type="predicted"/>
<organism evidence="2 3">
    <name type="scientific">Methylomonas fluvii</name>
    <dbReference type="NCBI Taxonomy" id="1854564"/>
    <lineage>
        <taxon>Bacteria</taxon>
        <taxon>Pseudomonadati</taxon>
        <taxon>Pseudomonadota</taxon>
        <taxon>Gammaproteobacteria</taxon>
        <taxon>Methylococcales</taxon>
        <taxon>Methylococcaceae</taxon>
        <taxon>Methylomonas</taxon>
    </lineage>
</organism>
<evidence type="ECO:0000259" key="1">
    <source>
        <dbReference type="Pfam" id="PF00733"/>
    </source>
</evidence>
<dbReference type="RefSeq" id="WP_192395202.1">
    <property type="nucleotide sequence ID" value="NZ_CAJHIU010000003.1"/>
</dbReference>
<name>A0ABR9DHZ4_9GAMM</name>
<accession>A0ABR9DHZ4</accession>
<keyword evidence="3" id="KW-1185">Reference proteome</keyword>
<dbReference type="SUPFAM" id="SSF52402">
    <property type="entry name" value="Adenine nucleotide alpha hydrolases-like"/>
    <property type="match status" value="1"/>
</dbReference>
<protein>
    <recommendedName>
        <fullName evidence="1">Asparagine synthetase domain-containing protein</fullName>
    </recommendedName>
</protein>
<dbReference type="Proteomes" id="UP000641152">
    <property type="component" value="Unassembled WGS sequence"/>
</dbReference>
<evidence type="ECO:0000313" key="3">
    <source>
        <dbReference type="Proteomes" id="UP000641152"/>
    </source>
</evidence>
<evidence type="ECO:0000313" key="2">
    <source>
        <dbReference type="EMBL" id="MBD9362426.1"/>
    </source>
</evidence>
<dbReference type="InterPro" id="IPR014729">
    <property type="entry name" value="Rossmann-like_a/b/a_fold"/>
</dbReference>
<dbReference type="Gene3D" id="3.40.50.620">
    <property type="entry name" value="HUPs"/>
    <property type="match status" value="1"/>
</dbReference>
<dbReference type="InterPro" id="IPR001962">
    <property type="entry name" value="Asn_synthase"/>
</dbReference>
<dbReference type="Pfam" id="PF00733">
    <property type="entry name" value="Asn_synthase"/>
    <property type="match status" value="1"/>
</dbReference>